<reference evidence="5" key="1">
    <citation type="submission" date="2013-08" db="EMBL/GenBank/DDBJ databases">
        <authorList>
            <person name="Mendez C."/>
            <person name="Richter M."/>
            <person name="Ferrer M."/>
            <person name="Sanchez J."/>
        </authorList>
    </citation>
    <scope>NUCLEOTIDE SEQUENCE</scope>
</reference>
<dbReference type="Gene3D" id="3.40.50.720">
    <property type="entry name" value="NAD(P)-binding Rossmann-like Domain"/>
    <property type="match status" value="2"/>
</dbReference>
<dbReference type="InterPro" id="IPR036291">
    <property type="entry name" value="NAD(P)-bd_dom_sf"/>
</dbReference>
<proteinExistence type="inferred from homology"/>
<evidence type="ECO:0000256" key="1">
    <source>
        <dbReference type="ARBA" id="ARBA00005854"/>
    </source>
</evidence>
<evidence type="ECO:0000313" key="5">
    <source>
        <dbReference type="EMBL" id="EQD32039.1"/>
    </source>
</evidence>
<evidence type="ECO:0000256" key="3">
    <source>
        <dbReference type="ARBA" id="ARBA00023027"/>
    </source>
</evidence>
<dbReference type="PANTHER" id="PTHR42789">
    <property type="entry name" value="D-ISOMER SPECIFIC 2-HYDROXYACID DEHYDROGENASE FAMILY PROTEIN (AFU_ORTHOLOGUE AFUA_6G10090)"/>
    <property type="match status" value="1"/>
</dbReference>
<dbReference type="InterPro" id="IPR006140">
    <property type="entry name" value="D-isomer_DH_NAD-bd"/>
</dbReference>
<feature type="domain" description="D-isomer specific 2-hydroxyacid dehydrogenase NAD-binding" evidence="4">
    <location>
        <begin position="6"/>
        <end position="161"/>
    </location>
</feature>
<dbReference type="Pfam" id="PF02826">
    <property type="entry name" value="2-Hacid_dh_C"/>
    <property type="match status" value="1"/>
</dbReference>
<dbReference type="GO" id="GO:0016491">
    <property type="term" value="F:oxidoreductase activity"/>
    <property type="evidence" value="ECO:0007669"/>
    <property type="project" value="UniProtKB-KW"/>
</dbReference>
<comment type="caution">
    <text evidence="5">The sequence shown here is derived from an EMBL/GenBank/DDBJ whole genome shotgun (WGS) entry which is preliminary data.</text>
</comment>
<reference evidence="5" key="2">
    <citation type="journal article" date="2014" name="ISME J.">
        <title>Microbial stratification in low pH oxic and suboxic macroscopic growths along an acid mine drainage.</title>
        <authorList>
            <person name="Mendez-Garcia C."/>
            <person name="Mesa V."/>
            <person name="Sprenger R.R."/>
            <person name="Richter M."/>
            <person name="Diez M.S."/>
            <person name="Solano J."/>
            <person name="Bargiela R."/>
            <person name="Golyshina O.V."/>
            <person name="Manteca A."/>
            <person name="Ramos J.L."/>
            <person name="Gallego J.R."/>
            <person name="Llorente I."/>
            <person name="Martins Dos Santos V.A."/>
            <person name="Jensen O.N."/>
            <person name="Pelaez A.I."/>
            <person name="Sanchez J."/>
            <person name="Ferrer M."/>
        </authorList>
    </citation>
    <scope>NUCLEOTIDE SEQUENCE</scope>
</reference>
<dbReference type="GO" id="GO:0051287">
    <property type="term" value="F:NAD binding"/>
    <property type="evidence" value="ECO:0007669"/>
    <property type="project" value="InterPro"/>
</dbReference>
<gene>
    <name evidence="5" type="ORF">B1B_17855</name>
</gene>
<evidence type="ECO:0000256" key="2">
    <source>
        <dbReference type="ARBA" id="ARBA00023002"/>
    </source>
</evidence>
<dbReference type="PANTHER" id="PTHR42789:SF1">
    <property type="entry name" value="D-ISOMER SPECIFIC 2-HYDROXYACID DEHYDROGENASE FAMILY PROTEIN (AFU_ORTHOLOGUE AFUA_6G10090)"/>
    <property type="match status" value="1"/>
</dbReference>
<sequence>QLRLRKESYRKESGVEISGKTLGLIGFGRIGYRVAQIAEAFEMKILAYDIMKDSRIDTVFGSYVTLQELLENSDFIGIFVTVKPGDQPILGKDEFLHVSRKPGIVNTSRAAAVDGPALLEALKSQKISFYAADVMWNEPPRNQWESDILGMPQVTITPHIGAQTAEAQKRIAEATANRIIELFGGIR</sequence>
<protein>
    <submittedName>
        <fullName evidence="5">D-3-phosphoglycerate dehydrogenase</fullName>
    </submittedName>
</protein>
<dbReference type="SUPFAM" id="SSF51735">
    <property type="entry name" value="NAD(P)-binding Rossmann-fold domains"/>
    <property type="match status" value="1"/>
</dbReference>
<dbReference type="EMBL" id="AUZY01011938">
    <property type="protein sequence ID" value="EQD32039.1"/>
    <property type="molecule type" value="Genomic_DNA"/>
</dbReference>
<keyword evidence="3" id="KW-0520">NAD</keyword>
<comment type="similarity">
    <text evidence="1">Belongs to the D-isomer specific 2-hydroxyacid dehydrogenase family.</text>
</comment>
<dbReference type="InterPro" id="IPR050857">
    <property type="entry name" value="D-2-hydroxyacid_DH"/>
</dbReference>
<evidence type="ECO:0000259" key="4">
    <source>
        <dbReference type="Pfam" id="PF02826"/>
    </source>
</evidence>
<name>T0ZTQ8_9ZZZZ</name>
<keyword evidence="2" id="KW-0560">Oxidoreductase</keyword>
<accession>T0ZTQ8</accession>
<organism evidence="5">
    <name type="scientific">mine drainage metagenome</name>
    <dbReference type="NCBI Taxonomy" id="410659"/>
    <lineage>
        <taxon>unclassified sequences</taxon>
        <taxon>metagenomes</taxon>
        <taxon>ecological metagenomes</taxon>
    </lineage>
</organism>
<feature type="non-terminal residue" evidence="5">
    <location>
        <position position="1"/>
    </location>
</feature>
<dbReference type="AlphaFoldDB" id="T0ZTQ8"/>